<feature type="region of interest" description="Disordered" evidence="1">
    <location>
        <begin position="46"/>
        <end position="67"/>
    </location>
</feature>
<name>A0A146FC22_ASPKA</name>
<evidence type="ECO:0000313" key="3">
    <source>
        <dbReference type="EMBL" id="BCR93526.1"/>
    </source>
</evidence>
<dbReference type="RefSeq" id="XP_041537292.1">
    <property type="nucleotide sequence ID" value="XM_041688679.1"/>
</dbReference>
<reference evidence="5" key="2">
    <citation type="submission" date="2016-02" db="EMBL/GenBank/DDBJ databases">
        <title>Genome sequencing of Aspergillus luchuensis NBRC 4314.</title>
        <authorList>
            <person name="Yamada O."/>
        </authorList>
    </citation>
    <scope>NUCLEOTIDE SEQUENCE [LARGE SCALE GENOMIC DNA]</scope>
    <source>
        <strain evidence="5">RIB 2604</strain>
    </source>
</reference>
<evidence type="ECO:0000313" key="5">
    <source>
        <dbReference type="Proteomes" id="UP000075230"/>
    </source>
</evidence>
<keyword evidence="6" id="KW-1185">Reference proteome</keyword>
<dbReference type="KEGG" id="aluc:AKAW2_10572S"/>
<feature type="chain" id="PRO_5042682410" evidence="2">
    <location>
        <begin position="22"/>
        <end position="258"/>
    </location>
</feature>
<reference evidence="3" key="4">
    <citation type="submission" date="2021-02" db="EMBL/GenBank/DDBJ databases">
        <title>Aspergillus luchuensis mut. kawachii IFO 4304 genome sequence.</title>
        <authorList>
            <person name="Mori K."/>
            <person name="Kadooka C."/>
            <person name="Goto M."/>
            <person name="Futagami T."/>
        </authorList>
    </citation>
    <scope>NUCLEOTIDE SEQUENCE</scope>
    <source>
        <strain evidence="3">IFO 4308</strain>
    </source>
</reference>
<gene>
    <name evidence="3" type="ORF">AKAW2_10572S</name>
    <name evidence="4" type="ORF">RIB2604_01705750</name>
</gene>
<feature type="region of interest" description="Disordered" evidence="1">
    <location>
        <begin position="164"/>
        <end position="231"/>
    </location>
</feature>
<feature type="compositionally biased region" description="Basic and acidic residues" evidence="1">
    <location>
        <begin position="58"/>
        <end position="67"/>
    </location>
</feature>
<dbReference type="VEuPathDB" id="FungiDB:ASPFODRAFT_42844"/>
<feature type="signal peptide" evidence="2">
    <location>
        <begin position="1"/>
        <end position="21"/>
    </location>
</feature>
<dbReference type="OrthoDB" id="4491188at2759"/>
<feature type="compositionally biased region" description="Polar residues" evidence="1">
    <location>
        <begin position="164"/>
        <end position="208"/>
    </location>
</feature>
<reference evidence="3" key="3">
    <citation type="submission" date="2021-01" db="EMBL/GenBank/DDBJ databases">
        <authorList>
            <consortium name="Aspergillus luchuensis mut. kawachii IFO 4304 genome sequencing consortium"/>
            <person name="Kazuki M."/>
            <person name="Futagami T."/>
        </authorList>
    </citation>
    <scope>NUCLEOTIDE SEQUENCE</scope>
    <source>
        <strain evidence="3">IFO 4308</strain>
    </source>
</reference>
<organism evidence="4 5">
    <name type="scientific">Aspergillus kawachii</name>
    <name type="common">White koji mold</name>
    <name type="synonym">Aspergillus awamori var. kawachi</name>
    <dbReference type="NCBI Taxonomy" id="1069201"/>
    <lineage>
        <taxon>Eukaryota</taxon>
        <taxon>Fungi</taxon>
        <taxon>Dikarya</taxon>
        <taxon>Ascomycota</taxon>
        <taxon>Pezizomycotina</taxon>
        <taxon>Eurotiomycetes</taxon>
        <taxon>Eurotiomycetidae</taxon>
        <taxon>Eurotiales</taxon>
        <taxon>Aspergillaceae</taxon>
        <taxon>Aspergillus</taxon>
        <taxon>Aspergillus subgen. Circumdati</taxon>
    </lineage>
</organism>
<dbReference type="AlphaFoldDB" id="A0A146FC22"/>
<sequence length="258" mass="26764">MNVNYLIILAIWLLAGIGCSANVVDDIVRVYHEMTEAAFAPHHAVLVPKSNNRRPKPNKPEGVGKTRNDDILTVTICETDIPVAPTIGTLSLPTVVTAPTLIPTVVVSGVVPTMTSVVTEVSSGLTAEVSAGNPIEVPTGQSHVNSDTTFVSVTKSLATGHSSVVTGIQTVPETTVPHPTSSGTHSAPSDENDSIISSVSSGEQHGNHTVSTDTTASTGTRTHAHPSFPTTNEANDYEGLASSVFALAVALAFSLVRI</sequence>
<proteinExistence type="predicted"/>
<dbReference type="Proteomes" id="UP000075230">
    <property type="component" value="Unassembled WGS sequence"/>
</dbReference>
<evidence type="ECO:0000313" key="4">
    <source>
        <dbReference type="EMBL" id="GAT23436.1"/>
    </source>
</evidence>
<evidence type="ECO:0000256" key="1">
    <source>
        <dbReference type="SAM" id="MobiDB-lite"/>
    </source>
</evidence>
<reference evidence="4 5" key="1">
    <citation type="journal article" date="2016" name="DNA Res.">
        <title>Genome sequence of Aspergillus luchuensis NBRC 4314.</title>
        <authorList>
            <person name="Yamada O."/>
            <person name="Machida M."/>
            <person name="Hosoyama A."/>
            <person name="Goto M."/>
            <person name="Takahashi T."/>
            <person name="Futagami T."/>
            <person name="Yamagata Y."/>
            <person name="Takeuchi M."/>
            <person name="Kobayashi T."/>
            <person name="Koike H."/>
            <person name="Abe K."/>
            <person name="Asai K."/>
            <person name="Arita M."/>
            <person name="Fujita N."/>
            <person name="Fukuda K."/>
            <person name="Higa K."/>
            <person name="Horikawa H."/>
            <person name="Ishikawa T."/>
            <person name="Jinno K."/>
            <person name="Kato Y."/>
            <person name="Kirimura K."/>
            <person name="Mizutani O."/>
            <person name="Nakasone K."/>
            <person name="Sano M."/>
            <person name="Shiraishi Y."/>
            <person name="Tsukahara M."/>
            <person name="Gomi K."/>
        </authorList>
    </citation>
    <scope>NUCLEOTIDE SEQUENCE [LARGE SCALE GENOMIC DNA]</scope>
    <source>
        <strain evidence="4 5">RIB 2604</strain>
    </source>
</reference>
<dbReference type="Proteomes" id="UP000661280">
    <property type="component" value="Chromosome 1"/>
</dbReference>
<dbReference type="EMBL" id="AP024425">
    <property type="protein sequence ID" value="BCR93526.1"/>
    <property type="molecule type" value="Genomic_DNA"/>
</dbReference>
<dbReference type="GeneID" id="64954851"/>
<keyword evidence="2" id="KW-0732">Signal</keyword>
<dbReference type="EMBL" id="BCWF01000017">
    <property type="protein sequence ID" value="GAT23436.1"/>
    <property type="molecule type" value="Genomic_DNA"/>
</dbReference>
<evidence type="ECO:0000313" key="6">
    <source>
        <dbReference type="Proteomes" id="UP000661280"/>
    </source>
</evidence>
<evidence type="ECO:0000256" key="2">
    <source>
        <dbReference type="SAM" id="SignalP"/>
    </source>
</evidence>
<protein>
    <submittedName>
        <fullName evidence="4">Similar to An02g06950</fullName>
    </submittedName>
</protein>
<feature type="compositionally biased region" description="Low complexity" evidence="1">
    <location>
        <begin position="209"/>
        <end position="221"/>
    </location>
</feature>
<accession>A0A146FC22</accession>